<keyword evidence="6" id="KW-0995">Kinetochore</keyword>
<keyword evidence="5" id="KW-0498">Mitosis</keyword>
<evidence type="ECO:0000256" key="7">
    <source>
        <dbReference type="ARBA" id="ARBA00023242"/>
    </source>
</evidence>
<evidence type="ECO:0000256" key="9">
    <source>
        <dbReference type="ARBA" id="ARBA00023328"/>
    </source>
</evidence>
<evidence type="ECO:0000256" key="2">
    <source>
        <dbReference type="ARBA" id="ARBA00004629"/>
    </source>
</evidence>
<evidence type="ECO:0000313" key="11">
    <source>
        <dbReference type="EMBL" id="KJA28090.1"/>
    </source>
</evidence>
<evidence type="ECO:0000256" key="1">
    <source>
        <dbReference type="ARBA" id="ARBA00004123"/>
    </source>
</evidence>
<keyword evidence="9" id="KW-0137">Centromere</keyword>
<keyword evidence="12" id="KW-1185">Reference proteome</keyword>
<dbReference type="Proteomes" id="UP000054270">
    <property type="component" value="Unassembled WGS sequence"/>
</dbReference>
<protein>
    <submittedName>
        <fullName evidence="11">Uncharacterized protein</fullName>
    </submittedName>
</protein>
<keyword evidence="4" id="KW-0132">Cell division</keyword>
<dbReference type="Pfam" id="PF03980">
    <property type="entry name" value="Nnf1"/>
    <property type="match status" value="1"/>
</dbReference>
<evidence type="ECO:0000313" key="12">
    <source>
        <dbReference type="Proteomes" id="UP000054270"/>
    </source>
</evidence>
<reference evidence="12" key="1">
    <citation type="submission" date="2014-04" db="EMBL/GenBank/DDBJ databases">
        <title>Evolutionary Origins and Diversification of the Mycorrhizal Mutualists.</title>
        <authorList>
            <consortium name="DOE Joint Genome Institute"/>
            <consortium name="Mycorrhizal Genomics Consortium"/>
            <person name="Kohler A."/>
            <person name="Kuo A."/>
            <person name="Nagy L.G."/>
            <person name="Floudas D."/>
            <person name="Copeland A."/>
            <person name="Barry K.W."/>
            <person name="Cichocki N."/>
            <person name="Veneault-Fourrey C."/>
            <person name="LaButti K."/>
            <person name="Lindquist E.A."/>
            <person name="Lipzen A."/>
            <person name="Lundell T."/>
            <person name="Morin E."/>
            <person name="Murat C."/>
            <person name="Riley R."/>
            <person name="Ohm R."/>
            <person name="Sun H."/>
            <person name="Tunlid A."/>
            <person name="Henrissat B."/>
            <person name="Grigoriev I.V."/>
            <person name="Hibbett D.S."/>
            <person name="Martin F."/>
        </authorList>
    </citation>
    <scope>NUCLEOTIDE SEQUENCE [LARGE SCALE GENOMIC DNA]</scope>
    <source>
        <strain evidence="12">FD-334 SS-4</strain>
    </source>
</reference>
<sequence>MFSNQSGSRRWTHFHSALQLAIQRSSHNWTFEDFSECFPLYVESDKNGSSATFNSISEYIEAQNFRDLDKLFNDYNIQESIDILHKVVNDAKERKSRGEDGKDTWKDNLDPKVAVCARTVPVLNSEARRLQKLIAELETENRQLESELQDNVKATDDANEHVLEVLDTLDIVYEKWKELPQDEIETWTVQTEESLKSTLRS</sequence>
<evidence type="ECO:0000256" key="5">
    <source>
        <dbReference type="ARBA" id="ARBA00022776"/>
    </source>
</evidence>
<comment type="subcellular location">
    <subcellularLocation>
        <location evidence="2">Chromosome</location>
        <location evidence="2">Centromere</location>
        <location evidence="2">Kinetochore</location>
    </subcellularLocation>
    <subcellularLocation>
        <location evidence="1">Nucleus</location>
    </subcellularLocation>
</comment>
<dbReference type="PANTHER" id="PTHR15459">
    <property type="entry name" value="POLYAMINE-MODULATED FACTOR 1"/>
    <property type="match status" value="1"/>
</dbReference>
<dbReference type="GO" id="GO:0000444">
    <property type="term" value="C:MIS12/MIND type complex"/>
    <property type="evidence" value="ECO:0007669"/>
    <property type="project" value="InterPro"/>
</dbReference>
<evidence type="ECO:0000256" key="3">
    <source>
        <dbReference type="ARBA" id="ARBA00022454"/>
    </source>
</evidence>
<keyword evidence="7" id="KW-0539">Nucleus</keyword>
<evidence type="ECO:0000256" key="6">
    <source>
        <dbReference type="ARBA" id="ARBA00022838"/>
    </source>
</evidence>
<keyword evidence="3" id="KW-0158">Chromosome</keyword>
<evidence type="ECO:0000256" key="8">
    <source>
        <dbReference type="ARBA" id="ARBA00023306"/>
    </source>
</evidence>
<name>A0A0D2Q8S0_HYPSF</name>
<dbReference type="AlphaFoldDB" id="A0A0D2Q8S0"/>
<dbReference type="GO" id="GO:0051301">
    <property type="term" value="P:cell division"/>
    <property type="evidence" value="ECO:0007669"/>
    <property type="project" value="UniProtKB-KW"/>
</dbReference>
<evidence type="ECO:0000256" key="10">
    <source>
        <dbReference type="SAM" id="Coils"/>
    </source>
</evidence>
<dbReference type="EMBL" id="KN817522">
    <property type="protein sequence ID" value="KJA28090.1"/>
    <property type="molecule type" value="Genomic_DNA"/>
</dbReference>
<gene>
    <name evidence="11" type="ORF">HYPSUDRAFT_34431</name>
</gene>
<dbReference type="GO" id="GO:0007059">
    <property type="term" value="P:chromosome segregation"/>
    <property type="evidence" value="ECO:0007669"/>
    <property type="project" value="TreeGrafter"/>
</dbReference>
<dbReference type="PANTHER" id="PTHR15459:SF3">
    <property type="entry name" value="POLYAMINE-MODULATED FACTOR 1"/>
    <property type="match status" value="1"/>
</dbReference>
<proteinExistence type="predicted"/>
<organism evidence="11 12">
    <name type="scientific">Hypholoma sublateritium (strain FD-334 SS-4)</name>
    <dbReference type="NCBI Taxonomy" id="945553"/>
    <lineage>
        <taxon>Eukaryota</taxon>
        <taxon>Fungi</taxon>
        <taxon>Dikarya</taxon>
        <taxon>Basidiomycota</taxon>
        <taxon>Agaricomycotina</taxon>
        <taxon>Agaricomycetes</taxon>
        <taxon>Agaricomycetidae</taxon>
        <taxon>Agaricales</taxon>
        <taxon>Agaricineae</taxon>
        <taxon>Strophariaceae</taxon>
        <taxon>Hypholoma</taxon>
    </lineage>
</organism>
<evidence type="ECO:0000256" key="4">
    <source>
        <dbReference type="ARBA" id="ARBA00022618"/>
    </source>
</evidence>
<keyword evidence="10" id="KW-0175">Coiled coil</keyword>
<keyword evidence="8" id="KW-0131">Cell cycle</keyword>
<dbReference type="InterPro" id="IPR007128">
    <property type="entry name" value="PMF1/Nnf1"/>
</dbReference>
<accession>A0A0D2Q8S0</accession>
<dbReference type="GO" id="GO:0005634">
    <property type="term" value="C:nucleus"/>
    <property type="evidence" value="ECO:0007669"/>
    <property type="project" value="UniProtKB-SubCell"/>
</dbReference>
<dbReference type="OrthoDB" id="18453at2759"/>
<dbReference type="OMA" id="AHKWTYE"/>
<feature type="coiled-coil region" evidence="10">
    <location>
        <begin position="120"/>
        <end position="154"/>
    </location>
</feature>